<accession>A0AAV5CV86</accession>
<comment type="caution">
    <text evidence="19">The sequence shown here is derived from an EMBL/GenBank/DDBJ whole genome shotgun (WGS) entry which is preliminary data.</text>
</comment>
<feature type="transmembrane region" description="Helical" evidence="17">
    <location>
        <begin position="216"/>
        <end position="240"/>
    </location>
</feature>
<dbReference type="Gene3D" id="3.40.50.1000">
    <property type="entry name" value="HAD superfamily/HAD-like"/>
    <property type="match status" value="1"/>
</dbReference>
<evidence type="ECO:0000256" key="14">
    <source>
        <dbReference type="ARBA" id="ARBA00023136"/>
    </source>
</evidence>
<dbReference type="EC" id="7.2.2.10" evidence="2"/>
<evidence type="ECO:0000256" key="12">
    <source>
        <dbReference type="ARBA" id="ARBA00022989"/>
    </source>
</evidence>
<feature type="transmembrane region" description="Helical" evidence="17">
    <location>
        <begin position="362"/>
        <end position="381"/>
    </location>
</feature>
<dbReference type="GO" id="GO:0005388">
    <property type="term" value="F:P-type calcium transporter activity"/>
    <property type="evidence" value="ECO:0007669"/>
    <property type="project" value="UniProtKB-EC"/>
</dbReference>
<evidence type="ECO:0000313" key="19">
    <source>
        <dbReference type="EMBL" id="GJN02357.1"/>
    </source>
</evidence>
<keyword evidence="10" id="KW-0460">Magnesium</keyword>
<feature type="domain" description="Cation-transporting P-type ATPase C-terminal" evidence="18">
    <location>
        <begin position="164"/>
        <end position="341"/>
    </location>
</feature>
<proteinExistence type="predicted"/>
<evidence type="ECO:0000313" key="20">
    <source>
        <dbReference type="Proteomes" id="UP001054889"/>
    </source>
</evidence>
<dbReference type="Pfam" id="PF00702">
    <property type="entry name" value="Hydrolase"/>
    <property type="match status" value="1"/>
</dbReference>
<feature type="transmembrane region" description="Helical" evidence="17">
    <location>
        <begin position="288"/>
        <end position="308"/>
    </location>
</feature>
<evidence type="ECO:0000256" key="10">
    <source>
        <dbReference type="ARBA" id="ARBA00022842"/>
    </source>
</evidence>
<reference evidence="19" key="1">
    <citation type="journal article" date="2018" name="DNA Res.">
        <title>Multiple hybrid de novo genome assembly of finger millet, an orphan allotetraploid crop.</title>
        <authorList>
            <person name="Hatakeyama M."/>
            <person name="Aluri S."/>
            <person name="Balachadran M.T."/>
            <person name="Sivarajan S.R."/>
            <person name="Patrignani A."/>
            <person name="Gruter S."/>
            <person name="Poveda L."/>
            <person name="Shimizu-Inatsugi R."/>
            <person name="Baeten J."/>
            <person name="Francoijs K.J."/>
            <person name="Nataraja K.N."/>
            <person name="Reddy Y.A.N."/>
            <person name="Phadnis S."/>
            <person name="Ravikumar R.L."/>
            <person name="Schlapbach R."/>
            <person name="Sreeman S.M."/>
            <person name="Shimizu K.K."/>
        </authorList>
    </citation>
    <scope>NUCLEOTIDE SEQUENCE</scope>
</reference>
<keyword evidence="12 17" id="KW-1133">Transmembrane helix</keyword>
<dbReference type="EMBL" id="BQKI01000009">
    <property type="protein sequence ID" value="GJN02357.1"/>
    <property type="molecule type" value="Genomic_DNA"/>
</dbReference>
<dbReference type="GO" id="GO:0005524">
    <property type="term" value="F:ATP binding"/>
    <property type="evidence" value="ECO:0007669"/>
    <property type="project" value="UniProtKB-KW"/>
</dbReference>
<dbReference type="InterPro" id="IPR023298">
    <property type="entry name" value="ATPase_P-typ_TM_dom_sf"/>
</dbReference>
<comment type="catalytic activity">
    <reaction evidence="15">
        <text>Ca(2+)(in) + ATP + H2O = Ca(2+)(out) + ADP + phosphate + H(+)</text>
        <dbReference type="Rhea" id="RHEA:18105"/>
        <dbReference type="ChEBI" id="CHEBI:15377"/>
        <dbReference type="ChEBI" id="CHEBI:15378"/>
        <dbReference type="ChEBI" id="CHEBI:29108"/>
        <dbReference type="ChEBI" id="CHEBI:30616"/>
        <dbReference type="ChEBI" id="CHEBI:43474"/>
        <dbReference type="ChEBI" id="CHEBI:456216"/>
        <dbReference type="EC" id="7.2.2.10"/>
    </reaction>
</comment>
<organism evidence="19 20">
    <name type="scientific">Eleusine coracana subsp. coracana</name>
    <dbReference type="NCBI Taxonomy" id="191504"/>
    <lineage>
        <taxon>Eukaryota</taxon>
        <taxon>Viridiplantae</taxon>
        <taxon>Streptophyta</taxon>
        <taxon>Embryophyta</taxon>
        <taxon>Tracheophyta</taxon>
        <taxon>Spermatophyta</taxon>
        <taxon>Magnoliopsida</taxon>
        <taxon>Liliopsida</taxon>
        <taxon>Poales</taxon>
        <taxon>Poaceae</taxon>
        <taxon>PACMAD clade</taxon>
        <taxon>Chloridoideae</taxon>
        <taxon>Cynodonteae</taxon>
        <taxon>Eleusininae</taxon>
        <taxon>Eleusine</taxon>
    </lineage>
</organism>
<reference evidence="19" key="2">
    <citation type="submission" date="2021-12" db="EMBL/GenBank/DDBJ databases">
        <title>Resequencing data analysis of finger millet.</title>
        <authorList>
            <person name="Hatakeyama M."/>
            <person name="Aluri S."/>
            <person name="Balachadran M.T."/>
            <person name="Sivarajan S.R."/>
            <person name="Poveda L."/>
            <person name="Shimizu-Inatsugi R."/>
            <person name="Schlapbach R."/>
            <person name="Sreeman S.M."/>
            <person name="Shimizu K.K."/>
        </authorList>
    </citation>
    <scope>NUCLEOTIDE SEQUENCE</scope>
</reference>
<dbReference type="SUPFAM" id="SSF81665">
    <property type="entry name" value="Calcium ATPase, transmembrane domain M"/>
    <property type="match status" value="1"/>
</dbReference>
<dbReference type="Proteomes" id="UP001054889">
    <property type="component" value="Unassembled WGS sequence"/>
</dbReference>
<evidence type="ECO:0000256" key="6">
    <source>
        <dbReference type="ARBA" id="ARBA00022723"/>
    </source>
</evidence>
<evidence type="ECO:0000256" key="3">
    <source>
        <dbReference type="ARBA" id="ARBA00022448"/>
    </source>
</evidence>
<comment type="subcellular location">
    <subcellularLocation>
        <location evidence="1">Endomembrane system</location>
        <topology evidence="1">Multi-pass membrane protein</topology>
    </subcellularLocation>
</comment>
<dbReference type="GO" id="GO:0016887">
    <property type="term" value="F:ATP hydrolysis activity"/>
    <property type="evidence" value="ECO:0007669"/>
    <property type="project" value="InterPro"/>
</dbReference>
<keyword evidence="6" id="KW-0479">Metal-binding</keyword>
<feature type="transmembrane region" description="Helical" evidence="17">
    <location>
        <begin position="139"/>
        <end position="159"/>
    </location>
</feature>
<keyword evidence="4" id="KW-0109">Calcium transport</keyword>
<dbReference type="NCBIfam" id="TIGR01494">
    <property type="entry name" value="ATPase_P-type"/>
    <property type="match status" value="1"/>
</dbReference>
<dbReference type="InterPro" id="IPR006068">
    <property type="entry name" value="ATPase_P-typ_cation-transptr_C"/>
</dbReference>
<feature type="region of interest" description="Disordered" evidence="16">
    <location>
        <begin position="631"/>
        <end position="654"/>
    </location>
</feature>
<evidence type="ECO:0000256" key="8">
    <source>
        <dbReference type="ARBA" id="ARBA00022837"/>
    </source>
</evidence>
<evidence type="ECO:0000256" key="11">
    <source>
        <dbReference type="ARBA" id="ARBA00022967"/>
    </source>
</evidence>
<dbReference type="Pfam" id="PF00689">
    <property type="entry name" value="Cation_ATPase_C"/>
    <property type="match status" value="1"/>
</dbReference>
<keyword evidence="8" id="KW-0106">Calcium</keyword>
<dbReference type="GO" id="GO:0005886">
    <property type="term" value="C:plasma membrane"/>
    <property type="evidence" value="ECO:0007669"/>
    <property type="project" value="TreeGrafter"/>
</dbReference>
<keyword evidence="13" id="KW-0406">Ion transport</keyword>
<sequence>MITGDNIQTARAIALECGILTDPNVSEPIIIEGKMFRELSDLEREYAAEKISVMARSSPEDKLLLVQALRKRGHVVAVTGDGANDAPALREADIGLSMGIRGTEAAKESSDIVILDDKFASVVRVVRWGRSVHANIQKFIQFQLTVNIAALIINIVAAISSGNMPLNAVQLLWVNLIMDTLGALALATEPPTDHLMQKPPVGRREPLITNTMWRNLIIMILFQVSVLLTINFSGVSLLQLKNDYTAHAEKVKNTFIFNTFVLCQVFNEFNSRKPDEINIFKGISENRLFIFIIALTVIIQAIIVQFLGKFASTVSLSWQLWLVSIGLASFSWPLAIVGKLIPVPDRPFVDFFLLMVQKNTQMGTTTYDSMIGVLLFANMFVCITTDSDLLSHFHSLLSCSTPHRASRPRLSTAALVVPPPRLPALPALPRPVPPPCLPAAAAGSMCLPASSSRPCLPTPGPAPPRHRCPDSSRPGAPHHGPGAPPHRSAPVPLHPGWSLHPSTPSLALPVAAPWRHSLPFPACRRPPDVVSKPADCRSFYCRPSSRCGCRPSSRCFFAGVENLTVLGEVEVVARSLTTGIASTPACAPCVVVFILLHRGEDGGWWSGAKMCVCLKESDAMFLHTFRVDPRQGSGEGWSQGSGSSDSELGSSDPRWTQAQVDRWFTPEWKEMHNAGRERRALMPGLAHHQGSLSNEEYRAQWSQAHEGAECPEFVGWALAHKGKASEATNDSPSAYNNSSFYSRISVYTEVGKKVHGPEWDLAAHPLDGEAQLAEERRLRQESDARQLADMTNLLAYLQTMRAQIGGSLPLPPAMSHPVPTTPQNL</sequence>
<evidence type="ECO:0000256" key="4">
    <source>
        <dbReference type="ARBA" id="ARBA00022568"/>
    </source>
</evidence>
<dbReference type="InterPro" id="IPR036412">
    <property type="entry name" value="HAD-like_sf"/>
</dbReference>
<evidence type="ECO:0000256" key="5">
    <source>
        <dbReference type="ARBA" id="ARBA00022692"/>
    </source>
</evidence>
<dbReference type="GO" id="GO:0046872">
    <property type="term" value="F:metal ion binding"/>
    <property type="evidence" value="ECO:0007669"/>
    <property type="project" value="UniProtKB-KW"/>
</dbReference>
<protein>
    <recommendedName>
        <fullName evidence="2">P-type Ca(2+) transporter</fullName>
        <ecNumber evidence="2">7.2.2.10</ecNumber>
    </recommendedName>
</protein>
<dbReference type="InterPro" id="IPR001757">
    <property type="entry name" value="P_typ_ATPase"/>
</dbReference>
<keyword evidence="5 17" id="KW-0812">Transmembrane</keyword>
<evidence type="ECO:0000256" key="13">
    <source>
        <dbReference type="ARBA" id="ARBA00023065"/>
    </source>
</evidence>
<dbReference type="PRINTS" id="PR00120">
    <property type="entry name" value="HATPASE"/>
</dbReference>
<dbReference type="InterPro" id="IPR023214">
    <property type="entry name" value="HAD_sf"/>
</dbReference>
<evidence type="ECO:0000256" key="2">
    <source>
        <dbReference type="ARBA" id="ARBA00012790"/>
    </source>
</evidence>
<evidence type="ECO:0000256" key="17">
    <source>
        <dbReference type="SAM" id="Phobius"/>
    </source>
</evidence>
<feature type="transmembrane region" description="Helical" evidence="17">
    <location>
        <begin position="320"/>
        <end position="341"/>
    </location>
</feature>
<dbReference type="GO" id="GO:0012505">
    <property type="term" value="C:endomembrane system"/>
    <property type="evidence" value="ECO:0007669"/>
    <property type="project" value="UniProtKB-SubCell"/>
</dbReference>
<evidence type="ECO:0000256" key="15">
    <source>
        <dbReference type="ARBA" id="ARBA00048694"/>
    </source>
</evidence>
<dbReference type="AlphaFoldDB" id="A0AAV5CV86"/>
<dbReference type="PRINTS" id="PR00119">
    <property type="entry name" value="CATATPASE"/>
</dbReference>
<keyword evidence="11" id="KW-1278">Translocase</keyword>
<evidence type="ECO:0000256" key="9">
    <source>
        <dbReference type="ARBA" id="ARBA00022840"/>
    </source>
</evidence>
<feature type="compositionally biased region" description="Low complexity" evidence="16">
    <location>
        <begin position="640"/>
        <end position="652"/>
    </location>
</feature>
<feature type="region of interest" description="Disordered" evidence="16">
    <location>
        <begin position="458"/>
        <end position="496"/>
    </location>
</feature>
<keyword evidence="7" id="KW-0547">Nucleotide-binding</keyword>
<keyword evidence="14 17" id="KW-0472">Membrane</keyword>
<dbReference type="SUPFAM" id="SSF56784">
    <property type="entry name" value="HAD-like"/>
    <property type="match status" value="1"/>
</dbReference>
<feature type="compositionally biased region" description="Low complexity" evidence="16">
    <location>
        <begin position="471"/>
        <end position="490"/>
    </location>
</feature>
<evidence type="ECO:0000259" key="18">
    <source>
        <dbReference type="Pfam" id="PF00689"/>
    </source>
</evidence>
<dbReference type="FunFam" id="1.20.1110.10:FF:000039">
    <property type="entry name" value="Calcium-transporting ATPase"/>
    <property type="match status" value="1"/>
</dbReference>
<dbReference type="PANTHER" id="PTHR24093">
    <property type="entry name" value="CATION TRANSPORTING ATPASE"/>
    <property type="match status" value="1"/>
</dbReference>
<keyword evidence="20" id="KW-1185">Reference proteome</keyword>
<evidence type="ECO:0000256" key="7">
    <source>
        <dbReference type="ARBA" id="ARBA00022741"/>
    </source>
</evidence>
<gene>
    <name evidence="19" type="primary">ga19698</name>
    <name evidence="19" type="ORF">PR202_ga19698</name>
</gene>
<dbReference type="Gene3D" id="1.20.1110.10">
    <property type="entry name" value="Calcium-transporting ATPase, transmembrane domain"/>
    <property type="match status" value="1"/>
</dbReference>
<keyword evidence="9" id="KW-0067">ATP-binding</keyword>
<dbReference type="PANTHER" id="PTHR24093:SF369">
    <property type="entry name" value="CALCIUM-TRANSPORTING ATPASE"/>
    <property type="match status" value="1"/>
</dbReference>
<name>A0AAV5CV86_ELECO</name>
<keyword evidence="3" id="KW-0813">Transport</keyword>
<evidence type="ECO:0000256" key="16">
    <source>
        <dbReference type="SAM" id="MobiDB-lite"/>
    </source>
</evidence>
<evidence type="ECO:0000256" key="1">
    <source>
        <dbReference type="ARBA" id="ARBA00004127"/>
    </source>
</evidence>